<protein>
    <recommendedName>
        <fullName evidence="7">TPX2 C-terminal domain-containing protein</fullName>
    </recommendedName>
</protein>
<reference evidence="8" key="1">
    <citation type="submission" date="2019-11" db="EMBL/GenBank/DDBJ databases">
        <authorList>
            <person name="Liu Y."/>
            <person name="Hou J."/>
            <person name="Li T.-Q."/>
            <person name="Guan C.-H."/>
            <person name="Wu X."/>
            <person name="Wu H.-Z."/>
            <person name="Ling F."/>
            <person name="Zhang R."/>
            <person name="Shi X.-G."/>
            <person name="Ren J.-P."/>
            <person name="Chen E.-F."/>
            <person name="Sun J.-M."/>
        </authorList>
    </citation>
    <scope>NUCLEOTIDE SEQUENCE</scope>
    <source>
        <strain evidence="8">Adult_tree_wgs_1</strain>
        <tissue evidence="8">Leaves</tissue>
    </source>
</reference>
<feature type="region of interest" description="Disordered" evidence="6">
    <location>
        <begin position="126"/>
        <end position="179"/>
    </location>
</feature>
<comment type="subcellular location">
    <subcellularLocation>
        <location evidence="1">Cytoplasm</location>
        <location evidence="1">Cytoskeleton</location>
    </subcellularLocation>
</comment>
<dbReference type="PANTHER" id="PTHR47067">
    <property type="entry name" value="TPX2 (TARGETING PROTEIN FOR XKLP2) PROTEIN FAMILY-RELATED"/>
    <property type="match status" value="1"/>
</dbReference>
<name>A0A834GDK6_RHOSS</name>
<feature type="domain" description="TPX2 C-terminal" evidence="7">
    <location>
        <begin position="25"/>
        <end position="92"/>
    </location>
</feature>
<evidence type="ECO:0000256" key="4">
    <source>
        <dbReference type="ARBA" id="ARBA00022701"/>
    </source>
</evidence>
<keyword evidence="9" id="KW-1185">Reference proteome</keyword>
<feature type="compositionally biased region" description="Basic residues" evidence="6">
    <location>
        <begin position="137"/>
        <end position="149"/>
    </location>
</feature>
<evidence type="ECO:0000256" key="5">
    <source>
        <dbReference type="ARBA" id="ARBA00023212"/>
    </source>
</evidence>
<keyword evidence="4" id="KW-0493">Microtubule</keyword>
<dbReference type="EMBL" id="WJXA01000010">
    <property type="protein sequence ID" value="KAF7129779.1"/>
    <property type="molecule type" value="Genomic_DNA"/>
</dbReference>
<dbReference type="InterPro" id="IPR044216">
    <property type="entry name" value="WDL7"/>
</dbReference>
<dbReference type="OrthoDB" id="621651at2759"/>
<feature type="compositionally biased region" description="Polar residues" evidence="6">
    <location>
        <begin position="150"/>
        <end position="179"/>
    </location>
</feature>
<keyword evidence="3" id="KW-0963">Cytoplasm</keyword>
<sequence>MYARSSKSLTACRNKLQSPNLSAPFSFRTEERAAQRKQASISSFVFSSFSRNRLYGCSYARPKLEKAETEIRRFRQTLCFKARPMPDFYKARESPINQIKSVKTPLTQPQSLKRGRKPSYSTLQGLISLPQEAHSTKTSRSKNTPKMKNRMLNPSNSLPEITTCENTSPNIQLDRQQQK</sequence>
<accession>A0A834GDK6</accession>
<dbReference type="AlphaFoldDB" id="A0A834GDK6"/>
<evidence type="ECO:0000256" key="6">
    <source>
        <dbReference type="SAM" id="MobiDB-lite"/>
    </source>
</evidence>
<evidence type="ECO:0000256" key="3">
    <source>
        <dbReference type="ARBA" id="ARBA00022490"/>
    </source>
</evidence>
<dbReference type="InterPro" id="IPR027329">
    <property type="entry name" value="TPX2_C"/>
</dbReference>
<dbReference type="GO" id="GO:0005874">
    <property type="term" value="C:microtubule"/>
    <property type="evidence" value="ECO:0007669"/>
    <property type="project" value="UniProtKB-KW"/>
</dbReference>
<evidence type="ECO:0000259" key="7">
    <source>
        <dbReference type="Pfam" id="PF06886"/>
    </source>
</evidence>
<dbReference type="PANTHER" id="PTHR47067:SF7">
    <property type="entry name" value="TPX2 (TARGETING PROTEIN FOR XKLP2) PROTEIN FAMILY"/>
    <property type="match status" value="1"/>
</dbReference>
<gene>
    <name evidence="8" type="ORF">RHSIM_Rhsim10G0012200</name>
</gene>
<evidence type="ECO:0000256" key="1">
    <source>
        <dbReference type="ARBA" id="ARBA00004245"/>
    </source>
</evidence>
<comment type="similarity">
    <text evidence="2">Belongs to the TPX2 family.</text>
</comment>
<comment type="caution">
    <text evidence="8">The sequence shown here is derived from an EMBL/GenBank/DDBJ whole genome shotgun (WGS) entry which is preliminary data.</text>
</comment>
<dbReference type="Pfam" id="PF06886">
    <property type="entry name" value="TPX2"/>
    <property type="match status" value="1"/>
</dbReference>
<proteinExistence type="inferred from homology"/>
<evidence type="ECO:0000313" key="8">
    <source>
        <dbReference type="EMBL" id="KAF7129779.1"/>
    </source>
</evidence>
<organism evidence="8 9">
    <name type="scientific">Rhododendron simsii</name>
    <name type="common">Sims's rhododendron</name>
    <dbReference type="NCBI Taxonomy" id="118357"/>
    <lineage>
        <taxon>Eukaryota</taxon>
        <taxon>Viridiplantae</taxon>
        <taxon>Streptophyta</taxon>
        <taxon>Embryophyta</taxon>
        <taxon>Tracheophyta</taxon>
        <taxon>Spermatophyta</taxon>
        <taxon>Magnoliopsida</taxon>
        <taxon>eudicotyledons</taxon>
        <taxon>Gunneridae</taxon>
        <taxon>Pentapetalae</taxon>
        <taxon>asterids</taxon>
        <taxon>Ericales</taxon>
        <taxon>Ericaceae</taxon>
        <taxon>Ericoideae</taxon>
        <taxon>Rhodoreae</taxon>
        <taxon>Rhododendron</taxon>
    </lineage>
</organism>
<evidence type="ECO:0000256" key="2">
    <source>
        <dbReference type="ARBA" id="ARBA00005885"/>
    </source>
</evidence>
<keyword evidence="5" id="KW-0206">Cytoskeleton</keyword>
<evidence type="ECO:0000313" key="9">
    <source>
        <dbReference type="Proteomes" id="UP000626092"/>
    </source>
</evidence>
<dbReference type="Proteomes" id="UP000626092">
    <property type="component" value="Unassembled WGS sequence"/>
</dbReference>